<keyword evidence="2" id="KW-1185">Reference proteome</keyword>
<evidence type="ECO:0000313" key="2">
    <source>
        <dbReference type="Proteomes" id="UP000008493"/>
    </source>
</evidence>
<dbReference type="HOGENOM" id="CLU_2873690_0_0_1"/>
<dbReference type="EMBL" id="JH971386">
    <property type="protein sequence ID" value="EKM82578.1"/>
    <property type="molecule type" value="Genomic_DNA"/>
</dbReference>
<feature type="non-terminal residue" evidence="1">
    <location>
        <position position="64"/>
    </location>
</feature>
<accession>K5XGP0</accession>
<reference evidence="2" key="1">
    <citation type="journal article" date="2012" name="Proc. Natl. Acad. Sci. U.S.A.">
        <title>Genome sequence of the button mushroom Agaricus bisporus reveals mechanisms governing adaptation to a humic-rich ecological niche.</title>
        <authorList>
            <person name="Morin E."/>
            <person name="Kohler A."/>
            <person name="Baker A.R."/>
            <person name="Foulongne-Oriol M."/>
            <person name="Lombard V."/>
            <person name="Nagy L.G."/>
            <person name="Ohm R.A."/>
            <person name="Patyshakuliyeva A."/>
            <person name="Brun A."/>
            <person name="Aerts A.L."/>
            <person name="Bailey A.M."/>
            <person name="Billette C."/>
            <person name="Coutinho P.M."/>
            <person name="Deakin G."/>
            <person name="Doddapaneni H."/>
            <person name="Floudas D."/>
            <person name="Grimwood J."/>
            <person name="Hilden K."/>
            <person name="Kuees U."/>
            <person name="LaButti K.M."/>
            <person name="Lapidus A."/>
            <person name="Lindquist E.A."/>
            <person name="Lucas S.M."/>
            <person name="Murat C."/>
            <person name="Riley R.W."/>
            <person name="Salamov A.A."/>
            <person name="Schmutz J."/>
            <person name="Subramanian V."/>
            <person name="Woesten H.A.B."/>
            <person name="Xu J."/>
            <person name="Eastwood D.C."/>
            <person name="Foster G.D."/>
            <person name="Sonnenberg A.S."/>
            <person name="Cullen D."/>
            <person name="de Vries R.P."/>
            <person name="Lundell T."/>
            <person name="Hibbett D.S."/>
            <person name="Henrissat B."/>
            <person name="Burton K.S."/>
            <person name="Kerrigan R.W."/>
            <person name="Challen M.P."/>
            <person name="Grigoriev I.V."/>
            <person name="Martin F."/>
        </authorList>
    </citation>
    <scope>NUCLEOTIDE SEQUENCE [LARGE SCALE GENOMIC DNA]</scope>
    <source>
        <strain evidence="2">JB137-S8 / ATCC MYA-4627 / FGSC 10392</strain>
    </source>
</reference>
<proteinExistence type="predicted"/>
<dbReference type="Proteomes" id="UP000008493">
    <property type="component" value="Unassembled WGS sequence"/>
</dbReference>
<protein>
    <submittedName>
        <fullName evidence="1">Uncharacterized protein</fullName>
    </submittedName>
</protein>
<sequence>MNIDGIWAGTIQIKHAAGVTTKDNKNERHITFGYRRTISRHLTHSDASDTYRSRSDGFHYFRLA</sequence>
<gene>
    <name evidence="1" type="ORF">AGABI1DRAFT_111183</name>
</gene>
<dbReference type="InParanoid" id="K5XGP0"/>
<organism evidence="1 2">
    <name type="scientific">Agaricus bisporus var. burnettii (strain JB137-S8 / ATCC MYA-4627 / FGSC 10392)</name>
    <name type="common">White button mushroom</name>
    <dbReference type="NCBI Taxonomy" id="597362"/>
    <lineage>
        <taxon>Eukaryota</taxon>
        <taxon>Fungi</taxon>
        <taxon>Dikarya</taxon>
        <taxon>Basidiomycota</taxon>
        <taxon>Agaricomycotina</taxon>
        <taxon>Agaricomycetes</taxon>
        <taxon>Agaricomycetidae</taxon>
        <taxon>Agaricales</taxon>
        <taxon>Agaricineae</taxon>
        <taxon>Agaricaceae</taxon>
        <taxon>Agaricus</taxon>
    </lineage>
</organism>
<evidence type="ECO:0000313" key="1">
    <source>
        <dbReference type="EMBL" id="EKM82578.1"/>
    </source>
</evidence>
<name>K5XGP0_AGABU</name>
<dbReference type="RefSeq" id="XP_007326557.1">
    <property type="nucleotide sequence ID" value="XM_007326495.1"/>
</dbReference>
<dbReference type="AlphaFoldDB" id="K5XGP0"/>
<dbReference type="GeneID" id="18823206"/>
<dbReference type="KEGG" id="abp:AGABI1DRAFT111183"/>